<dbReference type="Gene3D" id="1.10.150.130">
    <property type="match status" value="1"/>
</dbReference>
<evidence type="ECO:0000313" key="8">
    <source>
        <dbReference type="EMBL" id="WZU68234.1"/>
    </source>
</evidence>
<evidence type="ECO:0000259" key="6">
    <source>
        <dbReference type="PROSITE" id="PS51898"/>
    </source>
</evidence>
<keyword evidence="2" id="KW-0229">DNA integration</keyword>
<accession>A0AAN0NM07</accession>
<dbReference type="InterPro" id="IPR038488">
    <property type="entry name" value="Integrase_DNA-bd_sf"/>
</dbReference>
<dbReference type="PROSITE" id="PS51898">
    <property type="entry name" value="TYR_RECOMBINASE"/>
    <property type="match status" value="1"/>
</dbReference>
<dbReference type="Pfam" id="PF00589">
    <property type="entry name" value="Phage_integrase"/>
    <property type="match status" value="1"/>
</dbReference>
<dbReference type="Gene3D" id="3.30.160.390">
    <property type="entry name" value="Integrase, DNA-binding domain"/>
    <property type="match status" value="1"/>
</dbReference>
<dbReference type="Pfam" id="PF22022">
    <property type="entry name" value="Phage_int_M"/>
    <property type="match status" value="1"/>
</dbReference>
<keyword evidence="4" id="KW-0233">DNA recombination</keyword>
<sequence>MALSDLKIRKAKQKDKPYRISDGLGLSLQVRPTGSKLWHFRYQFLGKEKILSIGQYPIVSLADARAKRDDAKRLLADGQDPSVQKKLDAIDAHVKARMTFKEVADEYYDNLADRGLADATLRKTRWHIDDLAKPLHSRPIDQITAAELLHLLKPIERSGRRETAKKLRATISAVFRLAMVTMRAPADPSAALKDALLPPKVRGRAAITDEAEFGQLLRRLDEYTGWPVIPAAMKFQILTCTRPGEARGARMREFDLESKTWTIPPERMKMRREHKIPLSRQAYEIVLENWSEIDGVELLFPSLQL</sequence>
<dbReference type="EMBL" id="CP151767">
    <property type="protein sequence ID" value="WZU68234.1"/>
    <property type="molecule type" value="Genomic_DNA"/>
</dbReference>
<evidence type="ECO:0000256" key="2">
    <source>
        <dbReference type="ARBA" id="ARBA00022908"/>
    </source>
</evidence>
<evidence type="ECO:0000313" key="9">
    <source>
        <dbReference type="Proteomes" id="UP001470809"/>
    </source>
</evidence>
<protein>
    <submittedName>
        <fullName evidence="8">Tyrosine-type recombinase/integrase</fullName>
    </submittedName>
</protein>
<evidence type="ECO:0000256" key="4">
    <source>
        <dbReference type="ARBA" id="ARBA00023172"/>
    </source>
</evidence>
<name>A0AAN0NM07_9RHOB</name>
<dbReference type="Proteomes" id="UP001470809">
    <property type="component" value="Chromosome"/>
</dbReference>
<reference evidence="9" key="1">
    <citation type="submission" date="2024-04" db="EMBL/GenBank/DDBJ databases">
        <title>Phylogenomic analyses of a clade within the roseobacter group suggest taxonomic reassignments of species of the genera Aestuariivita, Citreicella, Loktanella, Nautella, Pelagibaca, Ruegeria, Thalassobius, Thiobacimonas and Tropicibacter, and the proposal o.</title>
        <authorList>
            <person name="Jeon C.O."/>
        </authorList>
    </citation>
    <scope>NUCLEOTIDE SEQUENCE [LARGE SCALE GENOMIC DNA]</scope>
    <source>
        <strain evidence="9">SS1-5</strain>
    </source>
</reference>
<evidence type="ECO:0000259" key="7">
    <source>
        <dbReference type="PROSITE" id="PS51900"/>
    </source>
</evidence>
<dbReference type="InterPro" id="IPR050808">
    <property type="entry name" value="Phage_Integrase"/>
</dbReference>
<dbReference type="Gene3D" id="1.10.443.10">
    <property type="entry name" value="Intergrase catalytic core"/>
    <property type="match status" value="1"/>
</dbReference>
<feature type="domain" description="Tyr recombinase" evidence="6">
    <location>
        <begin position="202"/>
        <end position="305"/>
    </location>
</feature>
<organism evidence="8 9">
    <name type="scientific">Yoonia rhodophyticola</name>
    <dbReference type="NCBI Taxonomy" id="3137370"/>
    <lineage>
        <taxon>Bacteria</taxon>
        <taxon>Pseudomonadati</taxon>
        <taxon>Pseudomonadota</taxon>
        <taxon>Alphaproteobacteria</taxon>
        <taxon>Rhodobacterales</taxon>
        <taxon>Paracoccaceae</taxon>
        <taxon>Yoonia</taxon>
    </lineage>
</organism>
<evidence type="ECO:0000256" key="1">
    <source>
        <dbReference type="ARBA" id="ARBA00008857"/>
    </source>
</evidence>
<reference evidence="8 9" key="2">
    <citation type="submission" date="2024-08" db="EMBL/GenBank/DDBJ databases">
        <title>Phylogenomic analyses of a clade within the roseobacter group suggest taxonomic reassignments of species of the genera Aestuariivita, Citreicella, Loktanella, Nautella, Pelagibaca, Ruegeria, Thalassobius, Thiobacimonas and Tropicibacter, and the proposal o.</title>
        <authorList>
            <person name="Jeon C.O."/>
        </authorList>
    </citation>
    <scope>NUCLEOTIDE SEQUENCE [LARGE SCALE GENOMIC DNA]</scope>
    <source>
        <strain evidence="8 9">SS1-5</strain>
    </source>
</reference>
<dbReference type="InterPro" id="IPR053876">
    <property type="entry name" value="Phage_int_M"/>
</dbReference>
<dbReference type="InterPro" id="IPR025166">
    <property type="entry name" value="Integrase_DNA_bind_dom"/>
</dbReference>
<proteinExistence type="inferred from homology"/>
<dbReference type="InterPro" id="IPR013762">
    <property type="entry name" value="Integrase-like_cat_sf"/>
</dbReference>
<dbReference type="Pfam" id="PF13356">
    <property type="entry name" value="Arm-DNA-bind_3"/>
    <property type="match status" value="1"/>
</dbReference>
<dbReference type="AlphaFoldDB" id="A0AAN0NM07"/>
<evidence type="ECO:0000256" key="3">
    <source>
        <dbReference type="ARBA" id="ARBA00023125"/>
    </source>
</evidence>
<dbReference type="GO" id="GO:0006310">
    <property type="term" value="P:DNA recombination"/>
    <property type="evidence" value="ECO:0007669"/>
    <property type="project" value="UniProtKB-KW"/>
</dbReference>
<dbReference type="InterPro" id="IPR002104">
    <property type="entry name" value="Integrase_catalytic"/>
</dbReference>
<dbReference type="PANTHER" id="PTHR30629">
    <property type="entry name" value="PROPHAGE INTEGRASE"/>
    <property type="match status" value="1"/>
</dbReference>
<dbReference type="GO" id="GO:0003677">
    <property type="term" value="F:DNA binding"/>
    <property type="evidence" value="ECO:0007669"/>
    <property type="project" value="UniProtKB-UniRule"/>
</dbReference>
<dbReference type="RefSeq" id="WP_342077528.1">
    <property type="nucleotide sequence ID" value="NZ_CP151767.2"/>
</dbReference>
<dbReference type="InterPro" id="IPR010998">
    <property type="entry name" value="Integrase_recombinase_N"/>
</dbReference>
<dbReference type="InterPro" id="IPR011010">
    <property type="entry name" value="DNA_brk_join_enz"/>
</dbReference>
<dbReference type="PROSITE" id="PS51900">
    <property type="entry name" value="CB"/>
    <property type="match status" value="1"/>
</dbReference>
<evidence type="ECO:0000256" key="5">
    <source>
        <dbReference type="PROSITE-ProRule" id="PRU01248"/>
    </source>
</evidence>
<dbReference type="PANTHER" id="PTHR30629:SF2">
    <property type="entry name" value="PROPHAGE INTEGRASE INTS-RELATED"/>
    <property type="match status" value="1"/>
</dbReference>
<dbReference type="InterPro" id="IPR044068">
    <property type="entry name" value="CB"/>
</dbReference>
<feature type="domain" description="Core-binding (CB)" evidence="7">
    <location>
        <begin position="98"/>
        <end position="179"/>
    </location>
</feature>
<keyword evidence="3 5" id="KW-0238">DNA-binding</keyword>
<gene>
    <name evidence="8" type="ORF">AABB31_04735</name>
</gene>
<dbReference type="GO" id="GO:0015074">
    <property type="term" value="P:DNA integration"/>
    <property type="evidence" value="ECO:0007669"/>
    <property type="project" value="UniProtKB-KW"/>
</dbReference>
<dbReference type="SUPFAM" id="SSF56349">
    <property type="entry name" value="DNA breaking-rejoining enzymes"/>
    <property type="match status" value="1"/>
</dbReference>
<comment type="similarity">
    <text evidence="1">Belongs to the 'phage' integrase family.</text>
</comment>
<dbReference type="KEGG" id="yrh:AABB31_04735"/>
<keyword evidence="9" id="KW-1185">Reference proteome</keyword>